<evidence type="ECO:0008006" key="4">
    <source>
        <dbReference type="Google" id="ProtNLM"/>
    </source>
</evidence>
<sequence length="238" mass="27540">MRYSRFLCFLVFSFLLTECSSLSNFGTSETSKFPVWIREEGPYPVYRLVPVRPASFSQDVTPGSDGCFNYENPKAVNSSRLRLDPAHLIKIGRNFLKKEYGSRADLLPFGSIQRYKSEDSIQFVQDPSDGANFSNKESVLKIGESEVISGNLCVFDIYPENLSAYYCHWDKAVEIWTKTMQAKKIKLKKQKLNMLIRYYSMDKPGQILMAPYWWLYESDNEKSDLLINQHTCEIREGL</sequence>
<reference evidence="2 3" key="1">
    <citation type="submission" date="2017-07" db="EMBL/GenBank/DDBJ databases">
        <title>Leptospira spp. isolated from tropical soils.</title>
        <authorList>
            <person name="Thibeaux R."/>
            <person name="Iraola G."/>
            <person name="Ferres I."/>
            <person name="Bierque E."/>
            <person name="Girault D."/>
            <person name="Soupe-Gilbert M.-E."/>
            <person name="Picardeau M."/>
            <person name="Goarant C."/>
        </authorList>
    </citation>
    <scope>NUCLEOTIDE SEQUENCE [LARGE SCALE GENOMIC DNA]</scope>
    <source>
        <strain evidence="2 3">FH2-C-A2</strain>
    </source>
</reference>
<feature type="chain" id="PRO_5014696328" description="Lipoprotein" evidence="1">
    <location>
        <begin position="24"/>
        <end position="238"/>
    </location>
</feature>
<feature type="signal peptide" evidence="1">
    <location>
        <begin position="1"/>
        <end position="23"/>
    </location>
</feature>
<organism evidence="2 3">
    <name type="scientific">Leptospira wolffii</name>
    <dbReference type="NCBI Taxonomy" id="409998"/>
    <lineage>
        <taxon>Bacteria</taxon>
        <taxon>Pseudomonadati</taxon>
        <taxon>Spirochaetota</taxon>
        <taxon>Spirochaetia</taxon>
        <taxon>Leptospirales</taxon>
        <taxon>Leptospiraceae</taxon>
        <taxon>Leptospira</taxon>
    </lineage>
</organism>
<evidence type="ECO:0000313" key="2">
    <source>
        <dbReference type="EMBL" id="PJZ64348.1"/>
    </source>
</evidence>
<gene>
    <name evidence="2" type="ORF">CH371_18175</name>
</gene>
<comment type="caution">
    <text evidence="2">The sequence shown here is derived from an EMBL/GenBank/DDBJ whole genome shotgun (WGS) entry which is preliminary data.</text>
</comment>
<keyword evidence="1" id="KW-0732">Signal</keyword>
<accession>A0A2M9Z7G7</accession>
<dbReference type="EMBL" id="NPDT01000010">
    <property type="protein sequence ID" value="PJZ64348.1"/>
    <property type="molecule type" value="Genomic_DNA"/>
</dbReference>
<evidence type="ECO:0000313" key="3">
    <source>
        <dbReference type="Proteomes" id="UP000231912"/>
    </source>
</evidence>
<dbReference type="Proteomes" id="UP000231912">
    <property type="component" value="Unassembled WGS sequence"/>
</dbReference>
<name>A0A2M9Z7G7_9LEPT</name>
<proteinExistence type="predicted"/>
<protein>
    <recommendedName>
        <fullName evidence="4">Lipoprotein</fullName>
    </recommendedName>
</protein>
<evidence type="ECO:0000256" key="1">
    <source>
        <dbReference type="SAM" id="SignalP"/>
    </source>
</evidence>
<dbReference type="AlphaFoldDB" id="A0A2M9Z7G7"/>